<gene>
    <name evidence="8" type="primary">Lmpt</name>
</gene>
<dbReference type="AlphaFoldDB" id="A0A0R3P6J5"/>
<dbReference type="CDD" id="cd09421">
    <property type="entry name" value="LIM3_LIMPETin"/>
    <property type="match status" value="1"/>
</dbReference>
<reference evidence="8" key="1">
    <citation type="submission" date="2025-08" db="UniProtKB">
        <authorList>
            <consortium name="RefSeq"/>
        </authorList>
    </citation>
    <scope>IDENTIFICATION</scope>
    <source>
        <strain evidence="8">MV-25-SWS-2005</strain>
        <tissue evidence="8">Whole body</tissue>
    </source>
</reference>
<keyword evidence="5" id="KW-0862">Zinc</keyword>
<dbReference type="GO" id="GO:0030182">
    <property type="term" value="P:neuron differentiation"/>
    <property type="evidence" value="ECO:0007669"/>
    <property type="project" value="UniProtKB-ARBA"/>
</dbReference>
<evidence type="ECO:0000256" key="6">
    <source>
        <dbReference type="ARBA" id="ARBA00023038"/>
    </source>
</evidence>
<dbReference type="PROSITE" id="PS00478">
    <property type="entry name" value="LIM_DOMAIN_1"/>
    <property type="match status" value="3"/>
</dbReference>
<dbReference type="GO" id="GO:0005634">
    <property type="term" value="C:nucleus"/>
    <property type="evidence" value="ECO:0007669"/>
    <property type="project" value="TreeGrafter"/>
</dbReference>
<evidence type="ECO:0000256" key="5">
    <source>
        <dbReference type="ARBA" id="ARBA00022833"/>
    </source>
</evidence>
<dbReference type="ExpressionAtlas" id="A0A0R3P6J5">
    <property type="expression patterns" value="baseline"/>
</dbReference>
<dbReference type="PANTHER" id="PTHR24205:SF4">
    <property type="entry name" value="PROTEIN ESPINAS"/>
    <property type="match status" value="1"/>
</dbReference>
<keyword evidence="2" id="KW-0479">Metal-binding</keyword>
<keyword evidence="6" id="KW-0440">LIM domain</keyword>
<dbReference type="FunFam" id="2.10.110.10:FF:000013">
    <property type="entry name" value="Four and a half LIM domains 1"/>
    <property type="match status" value="1"/>
</dbReference>
<dbReference type="GO" id="GO:0003712">
    <property type="term" value="F:transcription coregulator activity"/>
    <property type="evidence" value="ECO:0007669"/>
    <property type="project" value="TreeGrafter"/>
</dbReference>
<evidence type="ECO:0000256" key="2">
    <source>
        <dbReference type="ARBA" id="ARBA00022723"/>
    </source>
</evidence>
<keyword evidence="3" id="KW-0677">Repeat</keyword>
<proteinExistence type="inferred from homology"/>
<dbReference type="FunFam" id="2.10.110.10:FF:000005">
    <property type="entry name" value="Testin isoform 1"/>
    <property type="match status" value="1"/>
</dbReference>
<dbReference type="FunFam" id="2.10.110.10:FF:000081">
    <property type="entry name" value="Uncharacterized protein, isoform A"/>
    <property type="match status" value="1"/>
</dbReference>
<dbReference type="SMR" id="A0A0R3P6J5"/>
<dbReference type="Pfam" id="PF00412">
    <property type="entry name" value="LIM"/>
    <property type="match status" value="6"/>
</dbReference>
<sequence>MLLKVQSCDVFQVQPVLVKKQPKFPTRERHMAIRRKKSTAMVTSTAKPATTTTTTTAAAAGGEQRKTCQSCKCPREAHAIYQQQTTNVHERLGFKLVSPADSGVEARDLGYTWVPPGVRASSRINRYFEQLPEEAVPRLGSEGACSRERQIAYQLPKQDLSLEHCKHLEVQHEASFEDFVTARNEIALDIAYIKDAPYDEHCAHCDNEIAAGELVVAAPKFVESVMWHPKCFSCSTCNSLLVDLTYCVHDDKIYCERHYAEMLKPRCAGCDELIFSGEYTKAMDKDWHSGHFCCWQCDESLTGQRYVIRDDHPYCIKCYENVFANTCEECNKIIGIDSKDLSYKDKHWHEACFLCFKCHLSLVDKQFGAKADKIYCGNCYDSQFASRCDGCGEVFRAGTKKMEYKTRQWHENCFCCCVCKTAIGTKSFIPREQEIYCAGCYEEKFATRCIKCNKVITSGGVTYKNEPWHRECFTCTHCNITLAGQRFTSRDEKPYCAECFGELFAKRCTACVKPITGIGGTRFISFEDRHWHHDCFVCASCKASLVGRGFITDGPDILCPDCAKQKLM</sequence>
<comment type="similarity">
    <text evidence="1">Belongs to the prickle / espinas / testin family.</text>
</comment>
<dbReference type="FunFam" id="2.10.110.10:FF:000066">
    <property type="entry name" value="Four and a half LIM domains protein"/>
    <property type="match status" value="1"/>
</dbReference>
<dbReference type="CDD" id="cd09417">
    <property type="entry name" value="LIM2_LIMPETin_like"/>
    <property type="match status" value="1"/>
</dbReference>
<accession>A0A6I8VLP5</accession>
<dbReference type="GeneID" id="6900155"/>
<dbReference type="Pfam" id="PF06297">
    <property type="entry name" value="PET"/>
    <property type="match status" value="1"/>
</dbReference>
<dbReference type="CDD" id="cd09830">
    <property type="entry name" value="PET_LIMPETin_LIM-9"/>
    <property type="match status" value="1"/>
</dbReference>
<dbReference type="PANTHER" id="PTHR24205">
    <property type="entry name" value="FOUR AND A HALF LIM DOMAINS PROTEIN"/>
    <property type="match status" value="1"/>
</dbReference>
<dbReference type="InterPro" id="IPR001781">
    <property type="entry name" value="Znf_LIM"/>
</dbReference>
<dbReference type="GO" id="GO:0030018">
    <property type="term" value="C:Z disc"/>
    <property type="evidence" value="ECO:0007669"/>
    <property type="project" value="TreeGrafter"/>
</dbReference>
<protein>
    <submittedName>
        <fullName evidence="8">Prickle planar cell polarity protein 3 isoform X4</fullName>
    </submittedName>
</protein>
<dbReference type="CDD" id="cd09432">
    <property type="entry name" value="LIM6_LIMPETin"/>
    <property type="match status" value="1"/>
</dbReference>
<evidence type="ECO:0000313" key="7">
    <source>
        <dbReference type="Proteomes" id="UP000001819"/>
    </source>
</evidence>
<dbReference type="FunFam" id="2.10.110.10:FF:000035">
    <property type="entry name" value="prickle-like protein 2 isoform X1"/>
    <property type="match status" value="1"/>
</dbReference>
<dbReference type="FunFam" id="2.10.110.10:FF:000070">
    <property type="entry name" value="Four and a half LIM domains 3"/>
    <property type="match status" value="1"/>
</dbReference>
<dbReference type="Gene3D" id="2.10.110.10">
    <property type="entry name" value="Cysteine Rich Protein"/>
    <property type="match status" value="6"/>
</dbReference>
<dbReference type="CDD" id="cd09425">
    <property type="entry name" value="LIM4_LIMPETin"/>
    <property type="match status" value="1"/>
</dbReference>
<accession>A0A0R3P6J5</accession>
<dbReference type="Proteomes" id="UP000001819">
    <property type="component" value="Chromosome X"/>
</dbReference>
<dbReference type="SMART" id="SM00132">
    <property type="entry name" value="LIM"/>
    <property type="match status" value="6"/>
</dbReference>
<dbReference type="CDD" id="cd09414">
    <property type="entry name" value="LIM1_LIMPETin"/>
    <property type="match status" value="1"/>
</dbReference>
<dbReference type="SUPFAM" id="SSF57716">
    <property type="entry name" value="Glucocorticoid receptor-like (DNA-binding domain)"/>
    <property type="match status" value="6"/>
</dbReference>
<dbReference type="InterPro" id="IPR010442">
    <property type="entry name" value="PET_domain"/>
</dbReference>
<dbReference type="PROSITE" id="PS51303">
    <property type="entry name" value="PET"/>
    <property type="match status" value="1"/>
</dbReference>
<name>A0A0R3P6J5_DROPS</name>
<organism evidence="7 8">
    <name type="scientific">Drosophila pseudoobscura pseudoobscura</name>
    <name type="common">Fruit fly</name>
    <dbReference type="NCBI Taxonomy" id="46245"/>
    <lineage>
        <taxon>Eukaryota</taxon>
        <taxon>Metazoa</taxon>
        <taxon>Ecdysozoa</taxon>
        <taxon>Arthropoda</taxon>
        <taxon>Hexapoda</taxon>
        <taxon>Insecta</taxon>
        <taxon>Pterygota</taxon>
        <taxon>Neoptera</taxon>
        <taxon>Endopterygota</taxon>
        <taxon>Diptera</taxon>
        <taxon>Brachycera</taxon>
        <taxon>Muscomorpha</taxon>
        <taxon>Ephydroidea</taxon>
        <taxon>Drosophilidae</taxon>
        <taxon>Drosophila</taxon>
        <taxon>Sophophora</taxon>
    </lineage>
</organism>
<evidence type="ECO:0000256" key="1">
    <source>
        <dbReference type="ARBA" id="ARBA00008268"/>
    </source>
</evidence>
<evidence type="ECO:0000256" key="4">
    <source>
        <dbReference type="ARBA" id="ARBA00022771"/>
    </source>
</evidence>
<keyword evidence="7" id="KW-1185">Reference proteome</keyword>
<dbReference type="Bgee" id="FBgn0249940">
    <property type="expression patterns" value="Expressed in adult organism and 3 other cell types or tissues"/>
</dbReference>
<evidence type="ECO:0000313" key="8">
    <source>
        <dbReference type="RefSeq" id="XP_015043873.1"/>
    </source>
</evidence>
<dbReference type="GO" id="GO:0008270">
    <property type="term" value="F:zinc ion binding"/>
    <property type="evidence" value="ECO:0007669"/>
    <property type="project" value="UniProtKB-KW"/>
</dbReference>
<dbReference type="CDD" id="cd09430">
    <property type="entry name" value="LIM5_LIMPETin"/>
    <property type="match status" value="1"/>
</dbReference>
<evidence type="ECO:0000256" key="3">
    <source>
        <dbReference type="ARBA" id="ARBA00022737"/>
    </source>
</evidence>
<dbReference type="PROSITE" id="PS50023">
    <property type="entry name" value="LIM_DOMAIN_2"/>
    <property type="match status" value="5"/>
</dbReference>
<dbReference type="RefSeq" id="XP_015043873.1">
    <property type="nucleotide sequence ID" value="XM_015188387.2"/>
</dbReference>
<keyword evidence="4" id="KW-0863">Zinc-finger</keyword>